<dbReference type="AlphaFoldDB" id="A0A6C0B8L7"/>
<sequence length="101" mass="11345">MRSIGVHRESITTLASDTNSHDQDFAVQREKARQHVRENMIKQDKVKKVGNLDSSQRTSIISSDLSRPTIERTAYALKDGNDVKAALSRVRNKGCVPPKKK</sequence>
<organism evidence="2">
    <name type="scientific">viral metagenome</name>
    <dbReference type="NCBI Taxonomy" id="1070528"/>
    <lineage>
        <taxon>unclassified sequences</taxon>
        <taxon>metagenomes</taxon>
        <taxon>organismal metagenomes</taxon>
    </lineage>
</organism>
<evidence type="ECO:0000313" key="2">
    <source>
        <dbReference type="EMBL" id="QHS88446.1"/>
    </source>
</evidence>
<evidence type="ECO:0000256" key="1">
    <source>
        <dbReference type="SAM" id="MobiDB-lite"/>
    </source>
</evidence>
<dbReference type="EMBL" id="MN739096">
    <property type="protein sequence ID" value="QHS88446.1"/>
    <property type="molecule type" value="Genomic_DNA"/>
</dbReference>
<protein>
    <submittedName>
        <fullName evidence="2">Uncharacterized protein</fullName>
    </submittedName>
</protein>
<reference evidence="2" key="1">
    <citation type="journal article" date="2020" name="Nature">
        <title>Giant virus diversity and host interactions through global metagenomics.</title>
        <authorList>
            <person name="Schulz F."/>
            <person name="Roux S."/>
            <person name="Paez-Espino D."/>
            <person name="Jungbluth S."/>
            <person name="Walsh D.A."/>
            <person name="Denef V.J."/>
            <person name="McMahon K.D."/>
            <person name="Konstantinidis K.T."/>
            <person name="Eloe-Fadrosh E.A."/>
            <person name="Kyrpides N.C."/>
            <person name="Woyke T."/>
        </authorList>
    </citation>
    <scope>NUCLEOTIDE SEQUENCE</scope>
    <source>
        <strain evidence="2">GVMAG-M-3300010158-55</strain>
    </source>
</reference>
<accession>A0A6C0B8L7</accession>
<feature type="region of interest" description="Disordered" evidence="1">
    <location>
        <begin position="1"/>
        <end position="21"/>
    </location>
</feature>
<proteinExistence type="predicted"/>
<feature type="compositionally biased region" description="Basic and acidic residues" evidence="1">
    <location>
        <begin position="1"/>
        <end position="10"/>
    </location>
</feature>
<name>A0A6C0B8L7_9ZZZZ</name>